<dbReference type="NCBIfam" id="TIGR01493">
    <property type="entry name" value="HAD-SF-IA-v2"/>
    <property type="match status" value="1"/>
</dbReference>
<dbReference type="GO" id="GO:0019120">
    <property type="term" value="F:hydrolase activity, acting on acid halide bonds, in C-halide compounds"/>
    <property type="evidence" value="ECO:0007669"/>
    <property type="project" value="InterPro"/>
</dbReference>
<protein>
    <submittedName>
        <fullName evidence="2">2-haloacid dehalogenase</fullName>
    </submittedName>
</protein>
<name>A0A1H0F6T4_9HYPH</name>
<dbReference type="SUPFAM" id="SSF56784">
    <property type="entry name" value="HAD-like"/>
    <property type="match status" value="1"/>
</dbReference>
<evidence type="ECO:0000256" key="1">
    <source>
        <dbReference type="ARBA" id="ARBA00022801"/>
    </source>
</evidence>
<dbReference type="InterPro" id="IPR023214">
    <property type="entry name" value="HAD_sf"/>
</dbReference>
<dbReference type="Proteomes" id="UP000198793">
    <property type="component" value="Unassembled WGS sequence"/>
</dbReference>
<dbReference type="InterPro" id="IPR051540">
    <property type="entry name" value="S-2-haloacid_dehalogenase"/>
</dbReference>
<proteinExistence type="predicted"/>
<accession>A0A1H0F6T4</accession>
<gene>
    <name evidence="2" type="ORF">SAMN05192530_102382</name>
</gene>
<dbReference type="RefSeq" id="WP_090670595.1">
    <property type="nucleotide sequence ID" value="NZ_FNIT01000002.1"/>
</dbReference>
<evidence type="ECO:0000313" key="3">
    <source>
        <dbReference type="Proteomes" id="UP000198793"/>
    </source>
</evidence>
<dbReference type="Gene3D" id="3.40.50.1000">
    <property type="entry name" value="HAD superfamily/HAD-like"/>
    <property type="match status" value="1"/>
</dbReference>
<sequence length="223" mass="24438">MLSFTPRFVSFDCYGTLIHFGMAALARELFAARIPAGRMDRFLADFKAFRLDEVLGPFKPYREVIGDALARTARLHGIATDEHDLDALYRAIPTWGPHPDVVPALARIAQAIPVVGLTNSMADLIPPSIAAMQAPFHRVVTAEEAGAYKPRRQAFDYMLDTLGARPEEVVHCSSSHRYDLMTASDLRMGARVLVERGHEPPATGYATHTVNGIDGLARLLGLA</sequence>
<dbReference type="InterPro" id="IPR006439">
    <property type="entry name" value="HAD-SF_hydro_IA"/>
</dbReference>
<dbReference type="PRINTS" id="PR00413">
    <property type="entry name" value="HADHALOGNASE"/>
</dbReference>
<dbReference type="AlphaFoldDB" id="A0A1H0F6T4"/>
<dbReference type="NCBIfam" id="TIGR01428">
    <property type="entry name" value="HAD_type_II"/>
    <property type="match status" value="1"/>
</dbReference>
<keyword evidence="1" id="KW-0378">Hydrolase</keyword>
<dbReference type="EMBL" id="FNIT01000002">
    <property type="protein sequence ID" value="SDN90291.1"/>
    <property type="molecule type" value="Genomic_DNA"/>
</dbReference>
<dbReference type="InterPro" id="IPR036412">
    <property type="entry name" value="HAD-like_sf"/>
</dbReference>
<dbReference type="PANTHER" id="PTHR43316">
    <property type="entry name" value="HYDROLASE, HALOACID DELAHOGENASE-RELATED"/>
    <property type="match status" value="1"/>
</dbReference>
<keyword evidence="3" id="KW-1185">Reference proteome</keyword>
<evidence type="ECO:0000313" key="2">
    <source>
        <dbReference type="EMBL" id="SDN90291.1"/>
    </source>
</evidence>
<dbReference type="Gene3D" id="1.10.150.750">
    <property type="match status" value="1"/>
</dbReference>
<dbReference type="PANTHER" id="PTHR43316:SF3">
    <property type="entry name" value="HALOACID DEHALOGENASE, TYPE II (AFU_ORTHOLOGUE AFUA_2G07750)-RELATED"/>
    <property type="match status" value="1"/>
</dbReference>
<reference evidence="2 3" key="1">
    <citation type="submission" date="2016-10" db="EMBL/GenBank/DDBJ databases">
        <authorList>
            <person name="de Groot N.N."/>
        </authorList>
    </citation>
    <scope>NUCLEOTIDE SEQUENCE [LARGE SCALE GENOMIC DNA]</scope>
    <source>
        <strain evidence="3">L7-484,KACC 16230,DSM 25025</strain>
    </source>
</reference>
<organism evidence="2 3">
    <name type="scientific">Aureimonas jatrophae</name>
    <dbReference type="NCBI Taxonomy" id="1166073"/>
    <lineage>
        <taxon>Bacteria</taxon>
        <taxon>Pseudomonadati</taxon>
        <taxon>Pseudomonadota</taxon>
        <taxon>Alphaproteobacteria</taxon>
        <taxon>Hyphomicrobiales</taxon>
        <taxon>Aurantimonadaceae</taxon>
        <taxon>Aureimonas</taxon>
    </lineage>
</organism>
<dbReference type="Pfam" id="PF00702">
    <property type="entry name" value="Hydrolase"/>
    <property type="match status" value="1"/>
</dbReference>
<dbReference type="STRING" id="1166073.SAMN05192530_102382"/>
<dbReference type="InterPro" id="IPR006328">
    <property type="entry name" value="2-HAD"/>
</dbReference>
<dbReference type="OrthoDB" id="9785638at2"/>